<dbReference type="AlphaFoldDB" id="A0A1C4V0W6"/>
<dbReference type="GO" id="GO:0008168">
    <property type="term" value="F:methyltransferase activity"/>
    <property type="evidence" value="ECO:0007669"/>
    <property type="project" value="UniProtKB-KW"/>
</dbReference>
<organism evidence="4 5">
    <name type="scientific">Micromonospora matsumotoense</name>
    <dbReference type="NCBI Taxonomy" id="121616"/>
    <lineage>
        <taxon>Bacteria</taxon>
        <taxon>Bacillati</taxon>
        <taxon>Actinomycetota</taxon>
        <taxon>Actinomycetes</taxon>
        <taxon>Micromonosporales</taxon>
        <taxon>Micromonosporaceae</taxon>
        <taxon>Micromonospora</taxon>
    </lineage>
</organism>
<protein>
    <recommendedName>
        <fullName evidence="6">Methyltransferase domain-containing protein</fullName>
    </recommendedName>
</protein>
<sequence>MAIMAELFGEVAADYDEIRPGYPAALAATILAYHGGPPSRLVEVGAGTGLATALLRDLAAAAAAAAEPARPVPGVVGSGVVGPGSTAPSRPGSDGAGRADRERAGPVRTRVTCVEPDARMAAVLAVRFPDVEVVVTRFAQWSPPPGGVPLLACALAWHWLDPATRNRQAHDALTPGGTLAVFAHRYDYVDPAHSAAVRAAFESVDPVPHHDQPEDWFHADITASGLFTDVRSVAFHRPVPLTTAGYQRLVDTFSPQLRRPPELRDRVRAAIGVAVDGFGGTVTLDLRTTLVLARRPA</sequence>
<evidence type="ECO:0000256" key="2">
    <source>
        <dbReference type="ARBA" id="ARBA00022679"/>
    </source>
</evidence>
<keyword evidence="5" id="KW-1185">Reference proteome</keyword>
<feature type="region of interest" description="Disordered" evidence="3">
    <location>
        <begin position="76"/>
        <end position="106"/>
    </location>
</feature>
<dbReference type="SUPFAM" id="SSF53335">
    <property type="entry name" value="S-adenosyl-L-methionine-dependent methyltransferases"/>
    <property type="match status" value="1"/>
</dbReference>
<reference evidence="5" key="1">
    <citation type="submission" date="2016-06" db="EMBL/GenBank/DDBJ databases">
        <authorList>
            <person name="Varghese N."/>
            <person name="Submissions Spin"/>
        </authorList>
    </citation>
    <scope>NUCLEOTIDE SEQUENCE [LARGE SCALE GENOMIC DNA]</scope>
    <source>
        <strain evidence="5">DSM 44100</strain>
    </source>
</reference>
<dbReference type="InterPro" id="IPR051052">
    <property type="entry name" value="Diverse_substrate_MTase"/>
</dbReference>
<dbReference type="STRING" id="121616.GA0070216_10241"/>
<keyword evidence="1" id="KW-0489">Methyltransferase</keyword>
<dbReference type="PANTHER" id="PTHR44942:SF4">
    <property type="entry name" value="METHYLTRANSFERASE TYPE 11 DOMAIN-CONTAINING PROTEIN"/>
    <property type="match status" value="1"/>
</dbReference>
<gene>
    <name evidence="4" type="ORF">GA0070216_10241</name>
</gene>
<name>A0A1C4V0W6_9ACTN</name>
<dbReference type="EMBL" id="FMCU01000002">
    <property type="protein sequence ID" value="SCE77622.1"/>
    <property type="molecule type" value="Genomic_DNA"/>
</dbReference>
<evidence type="ECO:0000256" key="3">
    <source>
        <dbReference type="SAM" id="MobiDB-lite"/>
    </source>
</evidence>
<dbReference type="Gene3D" id="3.40.50.150">
    <property type="entry name" value="Vaccinia Virus protein VP39"/>
    <property type="match status" value="1"/>
</dbReference>
<dbReference type="InterPro" id="IPR029063">
    <property type="entry name" value="SAM-dependent_MTases_sf"/>
</dbReference>
<dbReference type="Proteomes" id="UP000198797">
    <property type="component" value="Unassembled WGS sequence"/>
</dbReference>
<accession>A0A1C4V0W6</accession>
<evidence type="ECO:0000256" key="1">
    <source>
        <dbReference type="ARBA" id="ARBA00022603"/>
    </source>
</evidence>
<evidence type="ECO:0000313" key="5">
    <source>
        <dbReference type="Proteomes" id="UP000198797"/>
    </source>
</evidence>
<dbReference type="GO" id="GO:0032259">
    <property type="term" value="P:methylation"/>
    <property type="evidence" value="ECO:0007669"/>
    <property type="project" value="UniProtKB-KW"/>
</dbReference>
<evidence type="ECO:0008006" key="6">
    <source>
        <dbReference type="Google" id="ProtNLM"/>
    </source>
</evidence>
<keyword evidence="2" id="KW-0808">Transferase</keyword>
<proteinExistence type="predicted"/>
<evidence type="ECO:0000313" key="4">
    <source>
        <dbReference type="EMBL" id="SCE77622.1"/>
    </source>
</evidence>
<dbReference type="PANTHER" id="PTHR44942">
    <property type="entry name" value="METHYLTRANSF_11 DOMAIN-CONTAINING PROTEIN"/>
    <property type="match status" value="1"/>
</dbReference>